<keyword evidence="1" id="KW-1133">Transmembrane helix</keyword>
<feature type="transmembrane region" description="Helical" evidence="1">
    <location>
        <begin position="44"/>
        <end position="62"/>
    </location>
</feature>
<keyword evidence="1" id="KW-0472">Membrane</keyword>
<sequence>MNGLIVITSFILSIGVVLLIIGFDKTSINQGMDIENTTKLVMKIIGMCFTVIGGLTFIFSVYKQCIHEHQKIYKDDIIKKNMA</sequence>
<proteinExistence type="predicted"/>
<feature type="transmembrane region" description="Helical" evidence="1">
    <location>
        <begin position="6"/>
        <end position="23"/>
    </location>
</feature>
<organism evidence="2 3">
    <name type="scientific">Parastrongyloides trichosuri</name>
    <name type="common">Possum-specific nematode worm</name>
    <dbReference type="NCBI Taxonomy" id="131310"/>
    <lineage>
        <taxon>Eukaryota</taxon>
        <taxon>Metazoa</taxon>
        <taxon>Ecdysozoa</taxon>
        <taxon>Nematoda</taxon>
        <taxon>Chromadorea</taxon>
        <taxon>Rhabditida</taxon>
        <taxon>Tylenchina</taxon>
        <taxon>Panagrolaimomorpha</taxon>
        <taxon>Strongyloidoidea</taxon>
        <taxon>Strongyloididae</taxon>
        <taxon>Parastrongyloides</taxon>
    </lineage>
</organism>
<protein>
    <submittedName>
        <fullName evidence="3">MV membrane protein</fullName>
    </submittedName>
</protein>
<dbReference type="WBParaSite" id="PTRK_0001491400.1">
    <property type="protein sequence ID" value="PTRK_0001491400.1"/>
    <property type="gene ID" value="PTRK_0001491400"/>
</dbReference>
<accession>A0A0N5A0G7</accession>
<evidence type="ECO:0000313" key="3">
    <source>
        <dbReference type="WBParaSite" id="PTRK_0001491400.1"/>
    </source>
</evidence>
<dbReference type="AlphaFoldDB" id="A0A0N5A0G7"/>
<evidence type="ECO:0000313" key="2">
    <source>
        <dbReference type="Proteomes" id="UP000038045"/>
    </source>
</evidence>
<name>A0A0N5A0G7_PARTI</name>
<keyword evidence="2" id="KW-1185">Reference proteome</keyword>
<evidence type="ECO:0000256" key="1">
    <source>
        <dbReference type="SAM" id="Phobius"/>
    </source>
</evidence>
<dbReference type="Proteomes" id="UP000038045">
    <property type="component" value="Unplaced"/>
</dbReference>
<reference evidence="3" key="1">
    <citation type="submission" date="2017-02" db="UniProtKB">
        <authorList>
            <consortium name="WormBaseParasite"/>
        </authorList>
    </citation>
    <scope>IDENTIFICATION</scope>
</reference>
<keyword evidence="1" id="KW-0812">Transmembrane</keyword>